<dbReference type="EMBL" id="QESZ01000019">
    <property type="protein sequence ID" value="PWD72185.1"/>
    <property type="molecule type" value="Genomic_DNA"/>
</dbReference>
<evidence type="ECO:0000313" key="3">
    <source>
        <dbReference type="Proteomes" id="UP000245055"/>
    </source>
</evidence>
<dbReference type="Pfam" id="PF16162">
    <property type="entry name" value="KwaB"/>
    <property type="match status" value="1"/>
</dbReference>
<accession>A0AAX1C4M7</accession>
<dbReference type="AlphaFoldDB" id="A0AAX1C4M7"/>
<name>A0AAX1C4M7_9GAMM</name>
<organism evidence="1 3">
    <name type="scientific">Dickeya dianthicola</name>
    <dbReference type="NCBI Taxonomy" id="204039"/>
    <lineage>
        <taxon>Bacteria</taxon>
        <taxon>Pseudomonadati</taxon>
        <taxon>Pseudomonadota</taxon>
        <taxon>Gammaproteobacteria</taxon>
        <taxon>Enterobacterales</taxon>
        <taxon>Pectobacteriaceae</taxon>
        <taxon>Dickeya</taxon>
    </lineage>
</organism>
<evidence type="ECO:0000313" key="4">
    <source>
        <dbReference type="Proteomes" id="UP000266633"/>
    </source>
</evidence>
<dbReference type="RefSeq" id="WP_024105218.1">
    <property type="nucleotide sequence ID" value="NZ_CP038499.1"/>
</dbReference>
<evidence type="ECO:0000313" key="2">
    <source>
        <dbReference type="EMBL" id="RJL75419.1"/>
    </source>
</evidence>
<protein>
    <submittedName>
        <fullName evidence="1">DUF4868 domain-containing protein</fullName>
    </submittedName>
</protein>
<evidence type="ECO:0000313" key="1">
    <source>
        <dbReference type="EMBL" id="PWD72185.1"/>
    </source>
</evidence>
<dbReference type="InterPro" id="IPR032359">
    <property type="entry name" value="KwaB-like"/>
</dbReference>
<sequence>MLFLDSKETFSHITYGGISIGSKITALIHDDTITFGNFNTLRRVFNMDAYFRDATDSELDSFQDNGVFATETGFKLSSFDDTAIRRKVTLLNQAGILEVDNIPSLIIAAQELKHSLETKQTNNGVRIVMPIEKRKVKLLLDFLDSDIYISAVNGKKYRSNSKRQID</sequence>
<proteinExistence type="predicted"/>
<reference evidence="1 3" key="1">
    <citation type="submission" date="2018-05" db="EMBL/GenBank/DDBJ databases">
        <title>Genomic diversity of pathogens causing Blackleg of Potato in Pakistan.</title>
        <authorList>
            <person name="Sarfraz S."/>
            <person name="Riaz K."/>
            <person name="Oulghazi S."/>
            <person name="Cigna J."/>
            <person name="Sahi S.T."/>
            <person name="Khan S.H."/>
            <person name="Hameed A."/>
            <person name="Faure D."/>
        </authorList>
    </citation>
    <scope>NUCLEOTIDE SEQUENCE [LARGE SCALE GENOMIC DNA]</scope>
    <source>
        <strain evidence="1 3">SS70</strain>
    </source>
</reference>
<dbReference type="Proteomes" id="UP000266633">
    <property type="component" value="Unassembled WGS sequence"/>
</dbReference>
<gene>
    <name evidence="2" type="ORF">D5077_05930</name>
    <name evidence="1" type="ORF">DF213_13695</name>
</gene>
<reference evidence="2 4" key="2">
    <citation type="submission" date="2018-09" db="EMBL/GenBank/DDBJ databases">
        <title>Phylogenetic diversity of Pectobacterium and Dickeya strains causing blackleg disease of potato in Morocco.</title>
        <authorList>
            <person name="Oulghazi S."/>
            <person name="Moumni M."/>
            <person name="Faure D."/>
        </authorList>
    </citation>
    <scope>NUCLEOTIDE SEQUENCE [LARGE SCALE GENOMIC DNA]</scope>
    <source>
        <strain evidence="2 4">S4.16.03.LID</strain>
    </source>
</reference>
<keyword evidence="4" id="KW-1185">Reference proteome</keyword>
<dbReference type="EMBL" id="QZDO01000018">
    <property type="protein sequence ID" value="RJL75419.1"/>
    <property type="molecule type" value="Genomic_DNA"/>
</dbReference>
<dbReference type="Proteomes" id="UP000245055">
    <property type="component" value="Unassembled WGS sequence"/>
</dbReference>
<comment type="caution">
    <text evidence="1">The sequence shown here is derived from an EMBL/GenBank/DDBJ whole genome shotgun (WGS) entry which is preliminary data.</text>
</comment>